<gene>
    <name evidence="1" type="ORF">KM842_02370</name>
</gene>
<accession>A0ACD1E525</accession>
<name>A0ACD1E525_9MICO</name>
<reference evidence="1" key="1">
    <citation type="submission" date="2021-06" db="EMBL/GenBank/DDBJ databases">
        <authorList>
            <person name="Ellington A.J."/>
            <person name="Bryan N.C."/>
            <person name="Christner B.C."/>
            <person name="Reisch C.R."/>
        </authorList>
    </citation>
    <scope>NUCLEOTIDE SEQUENCE</scope>
    <source>
        <strain evidence="1">L6-1</strain>
    </source>
</reference>
<dbReference type="EMBL" id="CP076544">
    <property type="protein sequence ID" value="QWS34068.1"/>
    <property type="molecule type" value="Genomic_DNA"/>
</dbReference>
<proteinExistence type="predicted"/>
<evidence type="ECO:0000313" key="2">
    <source>
        <dbReference type="Proteomes" id="UP000681794"/>
    </source>
</evidence>
<organism evidence="1 2">
    <name type="scientific">Curtobacterium aetherium</name>
    <dbReference type="NCBI Taxonomy" id="2841594"/>
    <lineage>
        <taxon>Bacteria</taxon>
        <taxon>Bacillati</taxon>
        <taxon>Actinomycetota</taxon>
        <taxon>Actinomycetes</taxon>
        <taxon>Micrococcales</taxon>
        <taxon>Microbacteriaceae</taxon>
        <taxon>Curtobacterium</taxon>
    </lineage>
</organism>
<protein>
    <submittedName>
        <fullName evidence="1">Inositol monophosphatase</fullName>
    </submittedName>
</protein>
<dbReference type="Proteomes" id="UP000681794">
    <property type="component" value="Chromosome"/>
</dbReference>
<keyword evidence="2" id="KW-1185">Reference proteome</keyword>
<evidence type="ECO:0000313" key="1">
    <source>
        <dbReference type="EMBL" id="QWS34068.1"/>
    </source>
</evidence>
<sequence>MTNAAAVPDAPDALADLAESIAREAAALAVRRRAEGVEVADRKSSIADVVTAADREVEELIRRRLREARPDDAFLGEESGTADGTSGFTWVVDPIDGTVNYLYGSPVYAVSIAVVRGVPDPSMWEPVAGVVVAPATGQVHRAVAGGAATLDGRPLAVSAPTSLAETLVATGFGYTADRRWEQAAVLAGLVTEVRDVRRGGAAALDCCAVGAGTVDAYYERGINPWDMAAGSIVAAAAGAEVRTWEAGDTRSFLFAAPSIVEDLVTLVRALEDDVLAS</sequence>